<evidence type="ECO:0000256" key="2">
    <source>
        <dbReference type="SAM" id="MobiDB-lite"/>
    </source>
</evidence>
<evidence type="ECO:0000256" key="3">
    <source>
        <dbReference type="SAM" id="SignalP"/>
    </source>
</evidence>
<evidence type="ECO:0000313" key="6">
    <source>
        <dbReference type="EMBL" id="SEO16471.1"/>
    </source>
</evidence>
<feature type="domain" description="Soluble ligand binding" evidence="5">
    <location>
        <begin position="483"/>
        <end position="529"/>
    </location>
</feature>
<dbReference type="STRING" id="77097.SAMN04490369_10503"/>
<feature type="domain" description="Polysaccharide export protein N-terminal" evidence="4">
    <location>
        <begin position="106"/>
        <end position="179"/>
    </location>
</feature>
<reference evidence="6 7" key="1">
    <citation type="submission" date="2016-10" db="EMBL/GenBank/DDBJ databases">
        <authorList>
            <person name="de Groot N.N."/>
        </authorList>
    </citation>
    <scope>NUCLEOTIDE SEQUENCE [LARGE SCALE GENOMIC DNA]</scope>
    <source>
        <strain evidence="6 7">558</strain>
    </source>
</reference>
<evidence type="ECO:0000313" key="7">
    <source>
        <dbReference type="Proteomes" id="UP000199493"/>
    </source>
</evidence>
<dbReference type="GO" id="GO:0015159">
    <property type="term" value="F:polysaccharide transmembrane transporter activity"/>
    <property type="evidence" value="ECO:0007669"/>
    <property type="project" value="InterPro"/>
</dbReference>
<evidence type="ECO:0000256" key="1">
    <source>
        <dbReference type="ARBA" id="ARBA00022729"/>
    </source>
</evidence>
<protein>
    <submittedName>
        <fullName evidence="6">Protein involved in polysaccharide export, contains SLBB domain of the beta-grasp fold</fullName>
    </submittedName>
</protein>
<organism evidence="6 7">
    <name type="scientific">Vreelandella aquamarina</name>
    <dbReference type="NCBI Taxonomy" id="77097"/>
    <lineage>
        <taxon>Bacteria</taxon>
        <taxon>Pseudomonadati</taxon>
        <taxon>Pseudomonadota</taxon>
        <taxon>Gammaproteobacteria</taxon>
        <taxon>Oceanospirillales</taxon>
        <taxon>Halomonadaceae</taxon>
        <taxon>Vreelandella</taxon>
    </lineage>
</organism>
<accession>A0A1H8MGG0</accession>
<gene>
    <name evidence="6" type="ORF">SAMN04490369_10503</name>
</gene>
<evidence type="ECO:0000259" key="5">
    <source>
        <dbReference type="Pfam" id="PF10531"/>
    </source>
</evidence>
<name>A0A1H8MGG0_9GAMM</name>
<dbReference type="EMBL" id="FODB01000050">
    <property type="protein sequence ID" value="SEO16471.1"/>
    <property type="molecule type" value="Genomic_DNA"/>
</dbReference>
<evidence type="ECO:0000259" key="4">
    <source>
        <dbReference type="Pfam" id="PF02563"/>
    </source>
</evidence>
<dbReference type="RefSeq" id="WP_089675776.1">
    <property type="nucleotide sequence ID" value="NZ_FODB01000050.1"/>
</dbReference>
<dbReference type="Proteomes" id="UP000199493">
    <property type="component" value="Unassembled WGS sequence"/>
</dbReference>
<feature type="region of interest" description="Disordered" evidence="2">
    <location>
        <begin position="44"/>
        <end position="83"/>
    </location>
</feature>
<dbReference type="InterPro" id="IPR019554">
    <property type="entry name" value="Soluble_ligand-bd"/>
</dbReference>
<dbReference type="InterPro" id="IPR003715">
    <property type="entry name" value="Poly_export_N"/>
</dbReference>
<keyword evidence="1 3" id="KW-0732">Signal</keyword>
<dbReference type="Pfam" id="PF02563">
    <property type="entry name" value="Poly_export"/>
    <property type="match status" value="1"/>
</dbReference>
<feature type="signal peptide" evidence="3">
    <location>
        <begin position="1"/>
        <end position="34"/>
    </location>
</feature>
<proteinExistence type="predicted"/>
<dbReference type="Gene3D" id="3.30.1950.10">
    <property type="entry name" value="wza like domain"/>
    <property type="match status" value="1"/>
</dbReference>
<dbReference type="PANTHER" id="PTHR33619">
    <property type="entry name" value="POLYSACCHARIDE EXPORT PROTEIN GFCE-RELATED"/>
    <property type="match status" value="1"/>
</dbReference>
<dbReference type="PANTHER" id="PTHR33619:SF3">
    <property type="entry name" value="POLYSACCHARIDE EXPORT PROTEIN GFCE-RELATED"/>
    <property type="match status" value="1"/>
</dbReference>
<dbReference type="AlphaFoldDB" id="A0A1H8MGG0"/>
<dbReference type="Gene3D" id="3.10.560.10">
    <property type="entry name" value="Outer membrane lipoprotein wza domain like"/>
    <property type="match status" value="3"/>
</dbReference>
<sequence>MSLQRVMKRLSLTRPVAVLSLALLGSAASSVSWAQSISLPNTILPEDQASQQRVEPPVNDTPRADWRSGTYGPVANQPQQNPDALPPFGANLFTGGFRGAMGDGLNADYQVKPGDQITVRAWGAFEFDRVLPVDAQGNIFIPGSGPLNVEGQNSQQVDSRVRGAITSVYPENVQVYTNVQGVQPVAVFVTGYVENPGRFAGTPNDSVLYFLDQAGGIDQDLGSYRQIRVIRNDQTVATVDLYDFLINGSIARPQFQDGDTIVVEERGPAIAVVGDVHREHRYELIGNQLSGAELVELARLRSGVSHVLLRGDRSDGPMAQYFPLNEFYTQTIRSGDEVAFSADQRSETIVVEVEGSYYGPSRFALPRDARLSELLDAIPVPENMTAVESISLQRESVKQQQQQSMEESLRRLETTYLSAQSSTNEEAQIRAQEAELIQNFVQRARELEPSGRLVVAYNDRIADIRLQDGDVITIPEISDSILISGEVLVPQAAVYRPGMSVIDYIESAGGFTQRADDDHILLVRQNGAVENARNTPLRPGDEILVMPEAPTHNLQLAATLTQILYQVAVATRVAVDL</sequence>
<dbReference type="Pfam" id="PF10531">
    <property type="entry name" value="SLBB"/>
    <property type="match status" value="1"/>
</dbReference>
<feature type="chain" id="PRO_5011440203" evidence="3">
    <location>
        <begin position="35"/>
        <end position="577"/>
    </location>
</feature>
<dbReference type="InterPro" id="IPR049712">
    <property type="entry name" value="Poly_export"/>
</dbReference>